<proteinExistence type="predicted"/>
<evidence type="ECO:0000313" key="2">
    <source>
        <dbReference type="Proteomes" id="UP000199310"/>
    </source>
</evidence>
<dbReference type="Proteomes" id="UP000199310">
    <property type="component" value="Unassembled WGS sequence"/>
</dbReference>
<dbReference type="EMBL" id="FOJG01000002">
    <property type="protein sequence ID" value="SEW52930.1"/>
    <property type="molecule type" value="Genomic_DNA"/>
</dbReference>
<sequence>MANIPGHTKNIFLMRSHSDQSFKNTQHINTLNNIKRDICVILKQGLFSFHRQRDLPFNLRCISLL</sequence>
<keyword evidence="2" id="KW-1185">Reference proteome</keyword>
<dbReference type="AlphaFoldDB" id="A0A1I0S9L2"/>
<organism evidence="1 2">
    <name type="scientific">Chitinophaga arvensicola</name>
    <dbReference type="NCBI Taxonomy" id="29529"/>
    <lineage>
        <taxon>Bacteria</taxon>
        <taxon>Pseudomonadati</taxon>
        <taxon>Bacteroidota</taxon>
        <taxon>Chitinophagia</taxon>
        <taxon>Chitinophagales</taxon>
        <taxon>Chitinophagaceae</taxon>
        <taxon>Chitinophaga</taxon>
    </lineage>
</organism>
<reference evidence="2" key="1">
    <citation type="submission" date="2016-10" db="EMBL/GenBank/DDBJ databases">
        <authorList>
            <person name="Varghese N."/>
            <person name="Submissions S."/>
        </authorList>
    </citation>
    <scope>NUCLEOTIDE SEQUENCE [LARGE SCALE GENOMIC DNA]</scope>
    <source>
        <strain evidence="2">DSM 3695</strain>
    </source>
</reference>
<protein>
    <submittedName>
        <fullName evidence="1">Uncharacterized protein</fullName>
    </submittedName>
</protein>
<accession>A0A1I0S9L2</accession>
<gene>
    <name evidence="1" type="ORF">SAMN04488122_5243</name>
</gene>
<name>A0A1I0S9L2_9BACT</name>
<evidence type="ECO:0000313" key="1">
    <source>
        <dbReference type="EMBL" id="SEW52930.1"/>
    </source>
</evidence>
<dbReference type="STRING" id="29529.SAMN04488122_5243"/>